<reference evidence="1 2" key="1">
    <citation type="submission" date="2009-07" db="EMBL/GenBank/DDBJ databases">
        <title>Complete sequence of Pectobacterium carotovorum subsp. carotovorum PC1.</title>
        <authorList>
            <consortium name="US DOE Joint Genome Institute"/>
            <person name="Lucas S."/>
            <person name="Copeland A."/>
            <person name="Lapidus A."/>
            <person name="Glavina del Rio T."/>
            <person name="Tice H."/>
            <person name="Bruce D."/>
            <person name="Goodwin L."/>
            <person name="Pitluck S."/>
            <person name="Munk A.C."/>
            <person name="Brettin T."/>
            <person name="Detter J.C."/>
            <person name="Han C."/>
            <person name="Tapia R."/>
            <person name="Larimer F."/>
            <person name="Land M."/>
            <person name="Hauser L."/>
            <person name="Kyrpides N."/>
            <person name="Mikhailova N."/>
            <person name="Balakrishnan V."/>
            <person name="Glasner J."/>
            <person name="Perna N.T."/>
        </authorList>
    </citation>
    <scope>NUCLEOTIDE SEQUENCE [LARGE SCALE GENOMIC DNA]</scope>
    <source>
        <strain evidence="1 2">PC1</strain>
    </source>
</reference>
<accession>C6DK56</accession>
<dbReference type="AlphaFoldDB" id="C6DK56"/>
<dbReference type="STRING" id="561230.PC1_2408"/>
<dbReference type="EMBL" id="CP001657">
    <property type="protein sequence ID" value="ACT13439.1"/>
    <property type="molecule type" value="Genomic_DNA"/>
</dbReference>
<proteinExistence type="predicted"/>
<name>C6DK56_PECCP</name>
<dbReference type="HOGENOM" id="CLU_3171288_0_0_6"/>
<evidence type="ECO:0000313" key="2">
    <source>
        <dbReference type="Proteomes" id="UP000002736"/>
    </source>
</evidence>
<sequence length="47" mass="5121">MVPDQAYVGFASHWLACLDGDRDSGAETLLYLFRVGMTLKGIARCDG</sequence>
<organism evidence="1 2">
    <name type="scientific">Pectobacterium carotovorum subsp. carotovorum (strain PC1)</name>
    <dbReference type="NCBI Taxonomy" id="561230"/>
    <lineage>
        <taxon>Bacteria</taxon>
        <taxon>Pseudomonadati</taxon>
        <taxon>Pseudomonadota</taxon>
        <taxon>Gammaproteobacteria</taxon>
        <taxon>Enterobacterales</taxon>
        <taxon>Pectobacteriaceae</taxon>
        <taxon>Pectobacterium</taxon>
    </lineage>
</organism>
<dbReference type="Proteomes" id="UP000002736">
    <property type="component" value="Chromosome"/>
</dbReference>
<protein>
    <submittedName>
        <fullName evidence="1">Uncharacterized protein</fullName>
    </submittedName>
</protein>
<gene>
    <name evidence="1" type="ordered locus">PC1_2408</name>
</gene>
<dbReference type="KEGG" id="pct:PC1_2408"/>
<evidence type="ECO:0000313" key="1">
    <source>
        <dbReference type="EMBL" id="ACT13439.1"/>
    </source>
</evidence>